<dbReference type="Pfam" id="PF01882">
    <property type="entry name" value="DUF58"/>
    <property type="match status" value="1"/>
</dbReference>
<keyword evidence="4" id="KW-1185">Reference proteome</keyword>
<evidence type="ECO:0000256" key="1">
    <source>
        <dbReference type="SAM" id="MobiDB-lite"/>
    </source>
</evidence>
<comment type="caution">
    <text evidence="3">The sequence shown here is derived from an EMBL/GenBank/DDBJ whole genome shotgun (WGS) entry which is preliminary data.</text>
</comment>
<evidence type="ECO:0000259" key="2">
    <source>
        <dbReference type="Pfam" id="PF01882"/>
    </source>
</evidence>
<evidence type="ECO:0000313" key="3">
    <source>
        <dbReference type="EMBL" id="MDS0221586.1"/>
    </source>
</evidence>
<evidence type="ECO:0000313" key="4">
    <source>
        <dbReference type="Proteomes" id="UP001253439"/>
    </source>
</evidence>
<dbReference type="PANTHER" id="PTHR34351:SF1">
    <property type="entry name" value="SLR1927 PROTEIN"/>
    <property type="match status" value="1"/>
</dbReference>
<dbReference type="InterPro" id="IPR013783">
    <property type="entry name" value="Ig-like_fold"/>
</dbReference>
<name>A0AAE4JIZ7_9EURY</name>
<protein>
    <submittedName>
        <fullName evidence="3">DUF58 domain-containing protein</fullName>
    </submittedName>
</protein>
<reference evidence="3 4" key="1">
    <citation type="submission" date="2022-06" db="EMBL/GenBank/DDBJ databases">
        <title>Haloarcula sp. a new haloarchaeum isolate from saline soil.</title>
        <authorList>
            <person name="Strakova D."/>
            <person name="Galisteo C."/>
            <person name="Sanchez-Porro C."/>
            <person name="Ventosa A."/>
        </authorList>
    </citation>
    <scope>NUCLEOTIDE SEQUENCE [LARGE SCALE GENOMIC DNA]</scope>
    <source>
        <strain evidence="3 4">S1AR25-5A</strain>
    </source>
</reference>
<dbReference type="AlphaFoldDB" id="A0AAE4JIZ7"/>
<proteinExistence type="predicted"/>
<organism evidence="3 4">
    <name type="scientific">Haloarcula terrestris</name>
    <dbReference type="NCBI Taxonomy" id="2950533"/>
    <lineage>
        <taxon>Archaea</taxon>
        <taxon>Methanobacteriati</taxon>
        <taxon>Methanobacteriota</taxon>
        <taxon>Stenosarchaea group</taxon>
        <taxon>Halobacteria</taxon>
        <taxon>Halobacteriales</taxon>
        <taxon>Haloarculaceae</taxon>
        <taxon>Haloarcula</taxon>
    </lineage>
</organism>
<sequence length="456" mass="47858">MGRRRARWRGAIVAALALAGAGVWTGNGALLLAAGLPLSYLAYGAVSTATVPAEITVSRAVDPTPAPPGHPVSVQVTVTNESERPVSDLRVVDGVPRDLSVIAGSPRGGATLAAGESLTLEYTLIARRGDHDFEPPRLRARGTGAGEVATIVRTPDGDDRLVCRLDAEAPPLSDQGNDRVGQRTTSDPGDGFTFHSTREYRRGDPAGRIDWRSYAKRGDLSTVNYEQWVSTAVVFVLDARPPSRVTAGPGRPTAVELGAYATTHALTSLLQAGHEVGLAVVGIDGDGPDGLAWIPPGNGSDQRSRAIDLLEEAADVADTAESGPNGEDGGGSDTDETKADEVDPQQQFRKVIELAGPRSQFVLVSPMLDDGPMTAMEGWAALDTARTVLSPDVTAASTVSGQHEHVRRRTRLARCQATGARTIDWRRGTPLPLILDYAFAVEARRPGGGVQPGGGA</sequence>
<dbReference type="Gene3D" id="2.60.40.10">
    <property type="entry name" value="Immunoglobulins"/>
    <property type="match status" value="1"/>
</dbReference>
<dbReference type="InterPro" id="IPR002881">
    <property type="entry name" value="DUF58"/>
</dbReference>
<feature type="region of interest" description="Disordered" evidence="1">
    <location>
        <begin position="316"/>
        <end position="342"/>
    </location>
</feature>
<accession>A0AAE4JIZ7</accession>
<feature type="domain" description="DUF58" evidence="2">
    <location>
        <begin position="197"/>
        <end position="327"/>
    </location>
</feature>
<dbReference type="Proteomes" id="UP001253439">
    <property type="component" value="Unassembled WGS sequence"/>
</dbReference>
<dbReference type="EMBL" id="JAMQOM010000003">
    <property type="protein sequence ID" value="MDS0221586.1"/>
    <property type="molecule type" value="Genomic_DNA"/>
</dbReference>
<gene>
    <name evidence="3" type="ORF">NDI54_09515</name>
</gene>
<feature type="region of interest" description="Disordered" evidence="1">
    <location>
        <begin position="168"/>
        <end position="199"/>
    </location>
</feature>
<dbReference type="PANTHER" id="PTHR34351">
    <property type="entry name" value="SLR1927 PROTEIN-RELATED"/>
    <property type="match status" value="1"/>
</dbReference>
<dbReference type="RefSeq" id="WP_310896225.1">
    <property type="nucleotide sequence ID" value="NZ_JAMQOM010000003.1"/>
</dbReference>